<reference evidence="2 3" key="1">
    <citation type="submission" date="2019-10" db="EMBL/GenBank/DDBJ databases">
        <title>Whole genome shotgun sequence of Acrocarpospora macrocephala NBRC 16266.</title>
        <authorList>
            <person name="Ichikawa N."/>
            <person name="Kimura A."/>
            <person name="Kitahashi Y."/>
            <person name="Komaki H."/>
            <person name="Oguchi A."/>
        </authorList>
    </citation>
    <scope>NUCLEOTIDE SEQUENCE [LARGE SCALE GENOMIC DNA]</scope>
    <source>
        <strain evidence="2 3">NBRC 16266</strain>
    </source>
</reference>
<sequence>MDPPPQPPNIDPPTRAGITMPPPQDTRKAAIPGAPNAQQRADLAAIARRLASRHKEENPANIRYIASTRQEALAETTASRVSGDASVYVIQMEGNFLRHTRHGLKPIVGNSITIIVDAETGQVTDWSMSPRSHDLSRLGQAAAL</sequence>
<evidence type="ECO:0000313" key="2">
    <source>
        <dbReference type="EMBL" id="GES11445.1"/>
    </source>
</evidence>
<dbReference type="Proteomes" id="UP000331127">
    <property type="component" value="Unassembled WGS sequence"/>
</dbReference>
<evidence type="ECO:0000313" key="3">
    <source>
        <dbReference type="Proteomes" id="UP000331127"/>
    </source>
</evidence>
<accession>A0A5M3WQ92</accession>
<protein>
    <submittedName>
        <fullName evidence="2">Uncharacterized protein</fullName>
    </submittedName>
</protein>
<evidence type="ECO:0000256" key="1">
    <source>
        <dbReference type="SAM" id="MobiDB-lite"/>
    </source>
</evidence>
<comment type="caution">
    <text evidence="2">The sequence shown here is derived from an EMBL/GenBank/DDBJ whole genome shotgun (WGS) entry which is preliminary data.</text>
</comment>
<keyword evidence="3" id="KW-1185">Reference proteome</keyword>
<name>A0A5M3WQ92_9ACTN</name>
<dbReference type="AlphaFoldDB" id="A0A5M3WQ92"/>
<gene>
    <name evidence="2" type="ORF">Amac_050420</name>
</gene>
<feature type="region of interest" description="Disordered" evidence="1">
    <location>
        <begin position="1"/>
        <end position="40"/>
    </location>
</feature>
<proteinExistence type="predicted"/>
<feature type="compositionally biased region" description="Pro residues" evidence="1">
    <location>
        <begin position="1"/>
        <end position="11"/>
    </location>
</feature>
<dbReference type="EMBL" id="BLAE01000029">
    <property type="protein sequence ID" value="GES11445.1"/>
    <property type="molecule type" value="Genomic_DNA"/>
</dbReference>
<organism evidence="2 3">
    <name type="scientific">Acrocarpospora macrocephala</name>
    <dbReference type="NCBI Taxonomy" id="150177"/>
    <lineage>
        <taxon>Bacteria</taxon>
        <taxon>Bacillati</taxon>
        <taxon>Actinomycetota</taxon>
        <taxon>Actinomycetes</taxon>
        <taxon>Streptosporangiales</taxon>
        <taxon>Streptosporangiaceae</taxon>
        <taxon>Acrocarpospora</taxon>
    </lineage>
</organism>